<reference evidence="1" key="1">
    <citation type="journal article" date="2021" name="Open Biol.">
        <title>Shared evolutionary footprints suggest mitochondrial oxidative damage underlies multiple complex I losses in fungi.</title>
        <authorList>
            <person name="Schikora-Tamarit M.A."/>
            <person name="Marcet-Houben M."/>
            <person name="Nosek J."/>
            <person name="Gabaldon T."/>
        </authorList>
    </citation>
    <scope>NUCLEOTIDE SEQUENCE</scope>
    <source>
        <strain evidence="1">CBS2887</strain>
    </source>
</reference>
<dbReference type="EMBL" id="JAEUBG010005377">
    <property type="protein sequence ID" value="KAH3675685.1"/>
    <property type="molecule type" value="Genomic_DNA"/>
</dbReference>
<accession>A0A9P8PQ76</accession>
<organism evidence="1 2">
    <name type="scientific">Wickerhamomyces pijperi</name>
    <name type="common">Yeast</name>
    <name type="synonym">Pichia pijperi</name>
    <dbReference type="NCBI Taxonomy" id="599730"/>
    <lineage>
        <taxon>Eukaryota</taxon>
        <taxon>Fungi</taxon>
        <taxon>Dikarya</taxon>
        <taxon>Ascomycota</taxon>
        <taxon>Saccharomycotina</taxon>
        <taxon>Saccharomycetes</taxon>
        <taxon>Phaffomycetales</taxon>
        <taxon>Wickerhamomycetaceae</taxon>
        <taxon>Wickerhamomyces</taxon>
    </lineage>
</organism>
<evidence type="ECO:0000313" key="1">
    <source>
        <dbReference type="EMBL" id="KAH3675685.1"/>
    </source>
</evidence>
<proteinExistence type="predicted"/>
<keyword evidence="2" id="KW-1185">Reference proteome</keyword>
<gene>
    <name evidence="1" type="ORF">WICPIJ_009308</name>
</gene>
<protein>
    <submittedName>
        <fullName evidence="1">Uncharacterized protein</fullName>
    </submittedName>
</protein>
<name>A0A9P8PQ76_WICPI</name>
<dbReference type="AlphaFoldDB" id="A0A9P8PQ76"/>
<comment type="caution">
    <text evidence="1">The sequence shown here is derived from an EMBL/GenBank/DDBJ whole genome shotgun (WGS) entry which is preliminary data.</text>
</comment>
<evidence type="ECO:0000313" key="2">
    <source>
        <dbReference type="Proteomes" id="UP000774326"/>
    </source>
</evidence>
<dbReference type="Proteomes" id="UP000774326">
    <property type="component" value="Unassembled WGS sequence"/>
</dbReference>
<sequence length="140" mass="15402">MSDDRLTTVVVNRTNSWRHQGREHHIWSDPSSIRHLDLWLIMAGVERMITNGIEVRADAVVDDDVAAAAEDDVDANAVIAGCYAVVRSSQCSYQCLASRGSLPNSADAGGPVHVNFESVLRCWCHWNADIAQIQKSSARL</sequence>
<reference evidence="1" key="2">
    <citation type="submission" date="2021-01" db="EMBL/GenBank/DDBJ databases">
        <authorList>
            <person name="Schikora-Tamarit M.A."/>
        </authorList>
    </citation>
    <scope>NUCLEOTIDE SEQUENCE</scope>
    <source>
        <strain evidence="1">CBS2887</strain>
    </source>
</reference>